<accession>A0A4R3K9A5</accession>
<dbReference type="SUPFAM" id="SSF53807">
    <property type="entry name" value="Helical backbone' metal receptor"/>
    <property type="match status" value="1"/>
</dbReference>
<dbReference type="PANTHER" id="PTHR30535:SF34">
    <property type="entry name" value="MOLYBDATE-BINDING PROTEIN MOLA"/>
    <property type="match status" value="1"/>
</dbReference>
<comment type="caution">
    <text evidence="3">The sequence shown here is derived from an EMBL/GenBank/DDBJ whole genome shotgun (WGS) entry which is preliminary data.</text>
</comment>
<protein>
    <submittedName>
        <fullName evidence="3">Iron complex transport system substrate-binding protein</fullName>
    </submittedName>
</protein>
<dbReference type="InterPro" id="IPR002491">
    <property type="entry name" value="ABC_transptr_periplasmic_BD"/>
</dbReference>
<organism evidence="3 4">
    <name type="scientific">Pectinatus cerevisiiphilus</name>
    <dbReference type="NCBI Taxonomy" id="86956"/>
    <lineage>
        <taxon>Bacteria</taxon>
        <taxon>Bacillati</taxon>
        <taxon>Bacillota</taxon>
        <taxon>Negativicutes</taxon>
        <taxon>Selenomonadales</taxon>
        <taxon>Selenomonadaceae</taxon>
        <taxon>Pectinatus</taxon>
    </lineage>
</organism>
<feature type="domain" description="Fe/B12 periplasmic-binding" evidence="2">
    <location>
        <begin position="54"/>
        <end position="316"/>
    </location>
</feature>
<keyword evidence="4" id="KW-1185">Reference proteome</keyword>
<dbReference type="OrthoDB" id="9816357at2"/>
<dbReference type="EMBL" id="SMAA01000006">
    <property type="protein sequence ID" value="TCS79604.1"/>
    <property type="molecule type" value="Genomic_DNA"/>
</dbReference>
<proteinExistence type="inferred from homology"/>
<dbReference type="Gene3D" id="3.40.50.1980">
    <property type="entry name" value="Nitrogenase molybdenum iron protein domain"/>
    <property type="match status" value="2"/>
</dbReference>
<dbReference type="RefSeq" id="WP_132548604.1">
    <property type="nucleotide sequence ID" value="NZ_SMAA01000006.1"/>
</dbReference>
<gene>
    <name evidence="3" type="ORF">EDC37_10619</name>
</gene>
<dbReference type="PANTHER" id="PTHR30535">
    <property type="entry name" value="VITAMIN B12-BINDING PROTEIN"/>
    <property type="match status" value="1"/>
</dbReference>
<evidence type="ECO:0000256" key="1">
    <source>
        <dbReference type="ARBA" id="ARBA00008814"/>
    </source>
</evidence>
<dbReference type="Proteomes" id="UP000295188">
    <property type="component" value="Unassembled WGS sequence"/>
</dbReference>
<sequence length="319" mass="34920">MSKNIKIFLGLVLLAVLGAALFWGTHRDAGEKTVFREVTDSTGTNVRIPVHPQRVIFLNVSNMDMYYAAGGKAIGKPTSQSMDDDLQAASKDVPEVGMIHNPNIETILSLNPDLVIGVNVPFHTNIRETLQQAGIPLYINKLDTYEDVLSTLDFFGSLTGNTEMATSAKTRIEDSYNQVVSKVKGKTPPRSLIIFGAPGSLNMATRKSFSGDLVEQLGGGNIADLDQTLDEAIVPLSMEYVTKQDPEVILFISMMPSPELVENFKAEMSKSSLWQGVDAVKKGRIYYLSGSLFSVNPGTKIGNSLEILYHDLYEPEVVK</sequence>
<dbReference type="PROSITE" id="PS50983">
    <property type="entry name" value="FE_B12_PBP"/>
    <property type="match status" value="1"/>
</dbReference>
<reference evidence="3 4" key="1">
    <citation type="submission" date="2019-03" db="EMBL/GenBank/DDBJ databases">
        <title>Genomic Encyclopedia of Type Strains, Phase IV (KMG-IV): sequencing the most valuable type-strain genomes for metagenomic binning, comparative biology and taxonomic classification.</title>
        <authorList>
            <person name="Goeker M."/>
        </authorList>
    </citation>
    <scope>NUCLEOTIDE SEQUENCE [LARGE SCALE GENOMIC DNA]</scope>
    <source>
        <strain evidence="3 4">DSM 20467</strain>
    </source>
</reference>
<dbReference type="InterPro" id="IPR050902">
    <property type="entry name" value="ABC_Transporter_SBP"/>
</dbReference>
<dbReference type="AlphaFoldDB" id="A0A4R3K9A5"/>
<comment type="similarity">
    <text evidence="1">Belongs to the bacterial solute-binding protein 8 family.</text>
</comment>
<dbReference type="Pfam" id="PF01497">
    <property type="entry name" value="Peripla_BP_2"/>
    <property type="match status" value="1"/>
</dbReference>
<evidence type="ECO:0000313" key="4">
    <source>
        <dbReference type="Proteomes" id="UP000295188"/>
    </source>
</evidence>
<name>A0A4R3K9A5_9FIRM</name>
<evidence type="ECO:0000259" key="2">
    <source>
        <dbReference type="PROSITE" id="PS50983"/>
    </source>
</evidence>
<dbReference type="GO" id="GO:0071281">
    <property type="term" value="P:cellular response to iron ion"/>
    <property type="evidence" value="ECO:0007669"/>
    <property type="project" value="TreeGrafter"/>
</dbReference>
<evidence type="ECO:0000313" key="3">
    <source>
        <dbReference type="EMBL" id="TCS79604.1"/>
    </source>
</evidence>